<sequence>MKFRKPLSPEIPLSTRVKACPFCSPQEALARNEHAYMIYDLYPVTRGHIIDEAKSLLDETFGAQGYNIGFNVGENAGQKIMHAHVHVIPRYQGDTPNWRGQLQGVVRAEPGS</sequence>
<evidence type="ECO:0000259" key="2">
    <source>
        <dbReference type="PROSITE" id="PS51084"/>
    </source>
</evidence>
<dbReference type="GO" id="GO:0003824">
    <property type="term" value="F:catalytic activity"/>
    <property type="evidence" value="ECO:0007669"/>
    <property type="project" value="InterPro"/>
</dbReference>
<dbReference type="InterPro" id="IPR011146">
    <property type="entry name" value="HIT-like"/>
</dbReference>
<dbReference type="PROSITE" id="PS51084">
    <property type="entry name" value="HIT_2"/>
    <property type="match status" value="1"/>
</dbReference>
<organism evidence="3 4">
    <name type="scientific">Handelsmanbacteria sp. (strain RIFCSPLOWO2_12_FULL_64_10)</name>
    <dbReference type="NCBI Taxonomy" id="1817868"/>
    <lineage>
        <taxon>Bacteria</taxon>
        <taxon>Candidatus Handelsmaniibacteriota</taxon>
    </lineage>
</organism>
<feature type="domain" description="HIT" evidence="2">
    <location>
        <begin position="57"/>
        <end position="97"/>
    </location>
</feature>
<evidence type="ECO:0000313" key="4">
    <source>
        <dbReference type="Proteomes" id="UP000178606"/>
    </source>
</evidence>
<comment type="caution">
    <text evidence="3">The sequence shown here is derived from an EMBL/GenBank/DDBJ whole genome shotgun (WGS) entry which is preliminary data.</text>
</comment>
<dbReference type="SUPFAM" id="SSF54197">
    <property type="entry name" value="HIT-like"/>
    <property type="match status" value="1"/>
</dbReference>
<reference evidence="3 4" key="1">
    <citation type="journal article" date="2016" name="Nat. Commun.">
        <title>Thousands of microbial genomes shed light on interconnected biogeochemical processes in an aquifer system.</title>
        <authorList>
            <person name="Anantharaman K."/>
            <person name="Brown C.T."/>
            <person name="Hug L.A."/>
            <person name="Sharon I."/>
            <person name="Castelle C.J."/>
            <person name="Probst A.J."/>
            <person name="Thomas B.C."/>
            <person name="Singh A."/>
            <person name="Wilkins M.J."/>
            <person name="Karaoz U."/>
            <person name="Brodie E.L."/>
            <person name="Williams K.H."/>
            <person name="Hubbard S.S."/>
            <person name="Banfield J.F."/>
        </authorList>
    </citation>
    <scope>NUCLEOTIDE SEQUENCE [LARGE SCALE GENOMIC DNA]</scope>
    <source>
        <strain evidence="4">RIFCSPLOWO2_12_FULL_64_10</strain>
    </source>
</reference>
<dbReference type="AlphaFoldDB" id="A0A1F6CJY7"/>
<evidence type="ECO:0000313" key="3">
    <source>
        <dbReference type="EMBL" id="OGG49418.1"/>
    </source>
</evidence>
<accession>A0A1F6CJY7</accession>
<dbReference type="PANTHER" id="PTHR42997:SF1">
    <property type="entry name" value="AP-4-A PHOSPHORYLASE"/>
    <property type="match status" value="1"/>
</dbReference>
<name>A0A1F6CJY7_HANXR</name>
<dbReference type="Gene3D" id="3.30.428.10">
    <property type="entry name" value="HIT-like"/>
    <property type="match status" value="1"/>
</dbReference>
<dbReference type="PANTHER" id="PTHR42997">
    <property type="entry name" value="HIT FAMILY HYDROLASE"/>
    <property type="match status" value="1"/>
</dbReference>
<evidence type="ECO:0000256" key="1">
    <source>
        <dbReference type="PROSITE-ProRule" id="PRU00464"/>
    </source>
</evidence>
<dbReference type="InterPro" id="IPR036265">
    <property type="entry name" value="HIT-like_sf"/>
</dbReference>
<dbReference type="EMBL" id="MFKF01000231">
    <property type="protein sequence ID" value="OGG49418.1"/>
    <property type="molecule type" value="Genomic_DNA"/>
</dbReference>
<feature type="short sequence motif" description="Histidine triad motif" evidence="1">
    <location>
        <begin position="82"/>
        <end position="86"/>
    </location>
</feature>
<gene>
    <name evidence="3" type="ORF">A3F84_23675</name>
</gene>
<dbReference type="Pfam" id="PF01230">
    <property type="entry name" value="HIT"/>
    <property type="match status" value="1"/>
</dbReference>
<dbReference type="InterPro" id="IPR052908">
    <property type="entry name" value="AP-4-A_phosphorylase"/>
</dbReference>
<protein>
    <recommendedName>
        <fullName evidence="2">HIT domain-containing protein</fullName>
    </recommendedName>
</protein>
<proteinExistence type="predicted"/>
<dbReference type="Proteomes" id="UP000178606">
    <property type="component" value="Unassembled WGS sequence"/>
</dbReference>